<proteinExistence type="predicted"/>
<reference evidence="2" key="1">
    <citation type="submission" date="2021-06" db="EMBL/GenBank/DDBJ databases">
        <title>Parelaphostrongylus tenuis whole genome reference sequence.</title>
        <authorList>
            <person name="Garwood T.J."/>
            <person name="Larsen P.A."/>
            <person name="Fountain-Jones N.M."/>
            <person name="Garbe J.R."/>
            <person name="Macchietto M.G."/>
            <person name="Kania S.A."/>
            <person name="Gerhold R.W."/>
            <person name="Richards J.E."/>
            <person name="Wolf T.M."/>
        </authorList>
    </citation>
    <scope>NUCLEOTIDE SEQUENCE</scope>
    <source>
        <strain evidence="2">MNPRO001-30</strain>
        <tissue evidence="2">Meninges</tissue>
    </source>
</reference>
<organism evidence="2 3">
    <name type="scientific">Parelaphostrongylus tenuis</name>
    <name type="common">Meningeal worm</name>
    <dbReference type="NCBI Taxonomy" id="148309"/>
    <lineage>
        <taxon>Eukaryota</taxon>
        <taxon>Metazoa</taxon>
        <taxon>Ecdysozoa</taxon>
        <taxon>Nematoda</taxon>
        <taxon>Chromadorea</taxon>
        <taxon>Rhabditida</taxon>
        <taxon>Rhabditina</taxon>
        <taxon>Rhabditomorpha</taxon>
        <taxon>Strongyloidea</taxon>
        <taxon>Metastrongylidae</taxon>
        <taxon>Parelaphostrongylus</taxon>
    </lineage>
</organism>
<gene>
    <name evidence="2" type="ORF">KIN20_006242</name>
</gene>
<dbReference type="EMBL" id="JAHQIW010000865">
    <property type="protein sequence ID" value="KAJ1350448.1"/>
    <property type="molecule type" value="Genomic_DNA"/>
</dbReference>
<accession>A0AAD5M5R7</accession>
<evidence type="ECO:0000313" key="3">
    <source>
        <dbReference type="Proteomes" id="UP001196413"/>
    </source>
</evidence>
<name>A0AAD5M5R7_PARTN</name>
<evidence type="ECO:0000256" key="1">
    <source>
        <dbReference type="SAM" id="MobiDB-lite"/>
    </source>
</evidence>
<dbReference type="AlphaFoldDB" id="A0AAD5M5R7"/>
<sequence length="102" mass="11546">MEVLAVVMRKSAKFSRQQARSGRRVDGVLTSSVKRKCANATTPLKNVQSSSFPNWWKWDGNCWIICRIVLTCYLVAIPEPGAPSEQEVSRHQSFASRTDNYL</sequence>
<comment type="caution">
    <text evidence="2">The sequence shown here is derived from an EMBL/GenBank/DDBJ whole genome shotgun (WGS) entry which is preliminary data.</text>
</comment>
<keyword evidence="3" id="KW-1185">Reference proteome</keyword>
<protein>
    <submittedName>
        <fullName evidence="2">Uncharacterized protein</fullName>
    </submittedName>
</protein>
<feature type="compositionally biased region" description="Polar residues" evidence="1">
    <location>
        <begin position="91"/>
        <end position="102"/>
    </location>
</feature>
<dbReference type="Proteomes" id="UP001196413">
    <property type="component" value="Unassembled WGS sequence"/>
</dbReference>
<feature type="region of interest" description="Disordered" evidence="1">
    <location>
        <begin position="82"/>
        <end position="102"/>
    </location>
</feature>
<evidence type="ECO:0000313" key="2">
    <source>
        <dbReference type="EMBL" id="KAJ1350448.1"/>
    </source>
</evidence>